<dbReference type="Proteomes" id="UP000472755">
    <property type="component" value="Unassembled WGS sequence"/>
</dbReference>
<dbReference type="GO" id="GO:0006355">
    <property type="term" value="P:regulation of DNA-templated transcription"/>
    <property type="evidence" value="ECO:0007669"/>
    <property type="project" value="InterPro"/>
</dbReference>
<evidence type="ECO:0000313" key="1">
    <source>
        <dbReference type="EMBL" id="MTS25867.1"/>
    </source>
</evidence>
<protein>
    <submittedName>
        <fullName evidence="1">Antitoxin</fullName>
    </submittedName>
</protein>
<sequence>MGKTSAEVKERYNKKAYEDIRLRVKKGQKEKIQARADELQKSINGYIVDLIEDDLKKR</sequence>
<dbReference type="SUPFAM" id="SSF47598">
    <property type="entry name" value="Ribbon-helix-helix"/>
    <property type="match status" value="1"/>
</dbReference>
<dbReference type="EMBL" id="WMZU01000001">
    <property type="protein sequence ID" value="MTS25867.1"/>
    <property type="molecule type" value="Genomic_DNA"/>
</dbReference>
<evidence type="ECO:0000313" key="2">
    <source>
        <dbReference type="Proteomes" id="UP000472755"/>
    </source>
</evidence>
<dbReference type="InterPro" id="IPR010985">
    <property type="entry name" value="Ribbon_hlx_hlx"/>
</dbReference>
<dbReference type="RefSeq" id="WP_172725842.1">
    <property type="nucleotide sequence ID" value="NZ_WMZN01000001.1"/>
</dbReference>
<name>A0A6L6LMN7_9FIRM</name>
<dbReference type="InterPro" id="IPR013321">
    <property type="entry name" value="Arc_rbn_hlx_hlx"/>
</dbReference>
<organism evidence="1 2">
    <name type="scientific">Ruthenibacterium lactatiformans</name>
    <dbReference type="NCBI Taxonomy" id="1550024"/>
    <lineage>
        <taxon>Bacteria</taxon>
        <taxon>Bacillati</taxon>
        <taxon>Bacillota</taxon>
        <taxon>Clostridia</taxon>
        <taxon>Eubacteriales</taxon>
        <taxon>Oscillospiraceae</taxon>
        <taxon>Ruthenibacterium</taxon>
    </lineage>
</organism>
<gene>
    <name evidence="1" type="ORF">GMD59_01035</name>
</gene>
<proteinExistence type="predicted"/>
<accession>A0A6L6LMN7</accession>
<reference evidence="1 2" key="1">
    <citation type="journal article" date="2019" name="Nat. Med.">
        <title>A library of human gut bacterial isolates paired with longitudinal multiomics data enables mechanistic microbiome research.</title>
        <authorList>
            <person name="Poyet M."/>
            <person name="Groussin M."/>
            <person name="Gibbons S.M."/>
            <person name="Avila-Pacheco J."/>
            <person name="Jiang X."/>
            <person name="Kearney S.M."/>
            <person name="Perrotta A.R."/>
            <person name="Berdy B."/>
            <person name="Zhao S."/>
            <person name="Lieberman T.D."/>
            <person name="Swanson P.K."/>
            <person name="Smith M."/>
            <person name="Roesemann S."/>
            <person name="Alexander J.E."/>
            <person name="Rich S.A."/>
            <person name="Livny J."/>
            <person name="Vlamakis H."/>
            <person name="Clish C."/>
            <person name="Bullock K."/>
            <person name="Deik A."/>
            <person name="Scott J."/>
            <person name="Pierce K.A."/>
            <person name="Xavier R.J."/>
            <person name="Alm E.J."/>
        </authorList>
    </citation>
    <scope>NUCLEOTIDE SEQUENCE [LARGE SCALE GENOMIC DNA]</scope>
    <source>
        <strain evidence="1 2">BIOML-A4</strain>
    </source>
</reference>
<comment type="caution">
    <text evidence="1">The sequence shown here is derived from an EMBL/GenBank/DDBJ whole genome shotgun (WGS) entry which is preliminary data.</text>
</comment>
<dbReference type="Gene3D" id="1.10.1220.10">
    <property type="entry name" value="Met repressor-like"/>
    <property type="match status" value="1"/>
</dbReference>
<dbReference type="AlphaFoldDB" id="A0A6L6LMN7"/>